<dbReference type="RefSeq" id="WP_101301806.1">
    <property type="nucleotide sequence ID" value="NZ_NXGX01000004.1"/>
</dbReference>
<evidence type="ECO:0000313" key="3">
    <source>
        <dbReference type="EMBL" id="PKR58079.1"/>
    </source>
</evidence>
<gene>
    <name evidence="3" type="ORF">COO92_09955</name>
</gene>
<feature type="transmembrane region" description="Helical" evidence="1">
    <location>
        <begin position="137"/>
        <end position="158"/>
    </location>
</feature>
<dbReference type="PANTHER" id="PTHR42709">
    <property type="entry name" value="ALKALINE PHOSPHATASE LIKE PROTEIN"/>
    <property type="match status" value="1"/>
</dbReference>
<dbReference type="InterPro" id="IPR032816">
    <property type="entry name" value="VTT_dom"/>
</dbReference>
<keyword evidence="1" id="KW-0472">Membrane</keyword>
<protein>
    <recommendedName>
        <fullName evidence="2">VTT domain-containing protein</fullName>
    </recommendedName>
</protein>
<organism evidence="3 4">
    <name type="scientific">Thalassospira lohafexi</name>
    <dbReference type="NCBI Taxonomy" id="744227"/>
    <lineage>
        <taxon>Bacteria</taxon>
        <taxon>Pseudomonadati</taxon>
        <taxon>Pseudomonadota</taxon>
        <taxon>Alphaproteobacteria</taxon>
        <taxon>Rhodospirillales</taxon>
        <taxon>Thalassospiraceae</taxon>
        <taxon>Thalassospira</taxon>
    </lineage>
</organism>
<keyword evidence="1" id="KW-0812">Transmembrane</keyword>
<sequence>MAKNEKQHSPSSMRQKLKIWQDRLATLAAGRKGLWGIALASFMETTIIPIPIEIVIAPVMAASRARGFIVATVTLAGSVAGALALYLLAYLLFDDLAQPLIDMAGGQAQFDDLQTKFETGGFWVVFAISVTPVPMQIAALAAGAASYPIWLFVIAISASRALRYYGLWLLVLGFGAGIARIFEGRKPKVSRNSG</sequence>
<dbReference type="Pfam" id="PF09335">
    <property type="entry name" value="VTT_dom"/>
    <property type="match status" value="1"/>
</dbReference>
<keyword evidence="1" id="KW-1133">Transmembrane helix</keyword>
<proteinExistence type="predicted"/>
<dbReference type="PANTHER" id="PTHR42709:SF11">
    <property type="entry name" value="DEDA FAMILY PROTEIN"/>
    <property type="match status" value="1"/>
</dbReference>
<keyword evidence="4" id="KW-1185">Reference proteome</keyword>
<evidence type="ECO:0000313" key="4">
    <source>
        <dbReference type="Proteomes" id="UP000233332"/>
    </source>
</evidence>
<feature type="domain" description="VTT" evidence="2">
    <location>
        <begin position="51"/>
        <end position="163"/>
    </location>
</feature>
<dbReference type="AlphaFoldDB" id="A0A2N3L5F4"/>
<dbReference type="InterPro" id="IPR051311">
    <property type="entry name" value="DedA_domain"/>
</dbReference>
<comment type="caution">
    <text evidence="3">The sequence shown here is derived from an EMBL/GenBank/DDBJ whole genome shotgun (WGS) entry which is preliminary data.</text>
</comment>
<evidence type="ECO:0000256" key="1">
    <source>
        <dbReference type="SAM" id="Phobius"/>
    </source>
</evidence>
<dbReference type="EMBL" id="NXGX01000004">
    <property type="protein sequence ID" value="PKR58079.1"/>
    <property type="molecule type" value="Genomic_DNA"/>
</dbReference>
<evidence type="ECO:0000259" key="2">
    <source>
        <dbReference type="Pfam" id="PF09335"/>
    </source>
</evidence>
<dbReference type="Proteomes" id="UP000233332">
    <property type="component" value="Unassembled WGS sequence"/>
</dbReference>
<feature type="transmembrane region" description="Helical" evidence="1">
    <location>
        <begin position="164"/>
        <end position="182"/>
    </location>
</feature>
<reference evidence="3 4" key="1">
    <citation type="submission" date="2017-09" db="EMBL/GenBank/DDBJ databases">
        <title>Biodiversity and function of Thalassospira species in the particle-attached aromatic-hydrocarbon-degrading consortia from the surface seawater of the China South Sea.</title>
        <authorList>
            <person name="Dong C."/>
            <person name="Lai Q."/>
            <person name="Shao Z."/>
        </authorList>
    </citation>
    <scope>NUCLEOTIDE SEQUENCE [LARGE SCALE GENOMIC DNA]</scope>
    <source>
        <strain evidence="3 4">139Z-12</strain>
    </source>
</reference>
<accession>A0A2N3L5F4</accession>
<name>A0A2N3L5F4_9PROT</name>
<feature type="transmembrane region" description="Helical" evidence="1">
    <location>
        <begin position="68"/>
        <end position="93"/>
    </location>
</feature>
<feature type="transmembrane region" description="Helical" evidence="1">
    <location>
        <begin position="34"/>
        <end position="56"/>
    </location>
</feature>
<dbReference type="GO" id="GO:0005886">
    <property type="term" value="C:plasma membrane"/>
    <property type="evidence" value="ECO:0007669"/>
    <property type="project" value="TreeGrafter"/>
</dbReference>